<keyword evidence="1" id="KW-1133">Transmembrane helix</keyword>
<accession>A0A7H1MD15</accession>
<keyword evidence="1" id="KW-0472">Membrane</keyword>
<keyword evidence="3" id="KW-1185">Reference proteome</keyword>
<reference evidence="2" key="1">
    <citation type="submission" date="2024-06" db="EMBL/GenBank/DDBJ databases">
        <title>Complete Genome Sequence of mouse commensal type strain Neisseria musculi.</title>
        <authorList>
            <person name="Thapa E."/>
            <person name="Aluvathingal J."/>
            <person name="Nadendla S."/>
            <person name="Mehta A."/>
            <person name="Tettelin H."/>
            <person name="Weyand N.J."/>
        </authorList>
    </citation>
    <scope>NUCLEOTIDE SEQUENCE</scope>
    <source>
        <strain evidence="2">NW831</strain>
    </source>
</reference>
<feature type="transmembrane region" description="Helical" evidence="1">
    <location>
        <begin position="20"/>
        <end position="43"/>
    </location>
</feature>
<dbReference type="RefSeq" id="WP_135037443.1">
    <property type="nucleotide sequence ID" value="NZ_CP060414.2"/>
</dbReference>
<organism evidence="2 3">
    <name type="scientific">Neisseria musculi</name>
    <dbReference type="NCBI Taxonomy" id="1815583"/>
    <lineage>
        <taxon>Bacteria</taxon>
        <taxon>Pseudomonadati</taxon>
        <taxon>Pseudomonadota</taxon>
        <taxon>Betaproteobacteria</taxon>
        <taxon>Neisseriales</taxon>
        <taxon>Neisseriaceae</taxon>
        <taxon>Neisseria</taxon>
    </lineage>
</organism>
<evidence type="ECO:0000256" key="1">
    <source>
        <dbReference type="SAM" id="Phobius"/>
    </source>
</evidence>
<feature type="transmembrane region" description="Helical" evidence="1">
    <location>
        <begin position="55"/>
        <end position="72"/>
    </location>
</feature>
<proteinExistence type="predicted"/>
<protein>
    <submittedName>
        <fullName evidence="2">Uncharacterized protein</fullName>
    </submittedName>
</protein>
<name>A0A7H1MD15_9NEIS</name>
<dbReference type="AlphaFoldDB" id="A0A7H1MD15"/>
<dbReference type="Proteomes" id="UP000516412">
    <property type="component" value="Chromosome"/>
</dbReference>
<gene>
    <name evidence="2" type="ORF">H7A79_2186</name>
</gene>
<dbReference type="EMBL" id="CP060414">
    <property type="protein sequence ID" value="QNT59530.1"/>
    <property type="molecule type" value="Genomic_DNA"/>
</dbReference>
<sequence length="90" mass="10206">MKKTIGYTRIKQRPARYQILFDALPVFTLGGNLNLFSALSIKFQKISDGSITRDVPLVAMFAIANTLLSLLFDRYRISGWKRVFISIAAH</sequence>
<dbReference type="KEGG" id="nmus:H7A79_2186"/>
<evidence type="ECO:0000313" key="3">
    <source>
        <dbReference type="Proteomes" id="UP000516412"/>
    </source>
</evidence>
<evidence type="ECO:0000313" key="2">
    <source>
        <dbReference type="EMBL" id="QNT59530.1"/>
    </source>
</evidence>
<keyword evidence="1" id="KW-0812">Transmembrane</keyword>